<organism evidence="4 5">
    <name type="scientific">Kineosporia succinea</name>
    <dbReference type="NCBI Taxonomy" id="84632"/>
    <lineage>
        <taxon>Bacteria</taxon>
        <taxon>Bacillati</taxon>
        <taxon>Actinomycetota</taxon>
        <taxon>Actinomycetes</taxon>
        <taxon>Kineosporiales</taxon>
        <taxon>Kineosporiaceae</taxon>
        <taxon>Kineosporia</taxon>
    </lineage>
</organism>
<dbReference type="PANTHER" id="PTHR10366:SF564">
    <property type="entry name" value="STEROL-4-ALPHA-CARBOXYLATE 3-DEHYDROGENASE, DECARBOXYLATING"/>
    <property type="match status" value="1"/>
</dbReference>
<evidence type="ECO:0000313" key="4">
    <source>
        <dbReference type="EMBL" id="MDP9829922.1"/>
    </source>
</evidence>
<name>A0ABT9PBQ7_9ACTN</name>
<dbReference type="RefSeq" id="WP_307248603.1">
    <property type="nucleotide sequence ID" value="NZ_JAUSQZ010000001.1"/>
</dbReference>
<dbReference type="Pfam" id="PF01370">
    <property type="entry name" value="Epimerase"/>
    <property type="match status" value="1"/>
</dbReference>
<dbReference type="InterPro" id="IPR001509">
    <property type="entry name" value="Epimerase_deHydtase"/>
</dbReference>
<evidence type="ECO:0000313" key="5">
    <source>
        <dbReference type="Proteomes" id="UP001235712"/>
    </source>
</evidence>
<evidence type="ECO:0000259" key="3">
    <source>
        <dbReference type="Pfam" id="PF01370"/>
    </source>
</evidence>
<dbReference type="PANTHER" id="PTHR10366">
    <property type="entry name" value="NAD DEPENDENT EPIMERASE/DEHYDRATASE"/>
    <property type="match status" value="1"/>
</dbReference>
<protein>
    <submittedName>
        <fullName evidence="4">Nucleoside-diphosphate-sugar epimerase</fullName>
    </submittedName>
</protein>
<reference evidence="4 5" key="1">
    <citation type="submission" date="2023-07" db="EMBL/GenBank/DDBJ databases">
        <title>Sequencing the genomes of 1000 actinobacteria strains.</title>
        <authorList>
            <person name="Klenk H.-P."/>
        </authorList>
    </citation>
    <scope>NUCLEOTIDE SEQUENCE [LARGE SCALE GENOMIC DNA]</scope>
    <source>
        <strain evidence="4 5">DSM 44388</strain>
    </source>
</reference>
<keyword evidence="5" id="KW-1185">Reference proteome</keyword>
<evidence type="ECO:0000256" key="1">
    <source>
        <dbReference type="ARBA" id="ARBA00023002"/>
    </source>
</evidence>
<sequence length="322" mass="34775">MGRYLVTGSSGHLGEALVRTLREAGHEVTGVDVLAGEFTSVTGSITDASLVVSVMDGVDHVLHAATLHKPHVGSHSRQQFVDVNVSGTLNVLEAAVGAGVKSVVFTSSTSTFGRAMMPGPGEPAAWVDEDVRPLVRNIYGATKIAAEDLCELAARDQGLPVVVLKTSRFFPEADDVRPEAHDTSLKVAEFLYRRVDLEDVVSAHLLAAERAATLGFGRYVISAPTPFTAGDLGALASDASTVVRRLYPELMAAFDERDWPMLPTLDRVYDSRRAQVDLGWTPRHPFAVVAERALATGEWRSDLALRVGWKGYHDQPTGVYTR</sequence>
<dbReference type="Proteomes" id="UP001235712">
    <property type="component" value="Unassembled WGS sequence"/>
</dbReference>
<proteinExistence type="inferred from homology"/>
<dbReference type="InterPro" id="IPR050425">
    <property type="entry name" value="NAD(P)_dehydrat-like"/>
</dbReference>
<feature type="domain" description="NAD-dependent epimerase/dehydratase" evidence="3">
    <location>
        <begin position="5"/>
        <end position="173"/>
    </location>
</feature>
<accession>A0ABT9PBQ7</accession>
<comment type="caution">
    <text evidence="4">The sequence shown here is derived from an EMBL/GenBank/DDBJ whole genome shotgun (WGS) entry which is preliminary data.</text>
</comment>
<gene>
    <name evidence="4" type="ORF">J2S57_005671</name>
</gene>
<dbReference type="Gene3D" id="3.40.50.720">
    <property type="entry name" value="NAD(P)-binding Rossmann-like Domain"/>
    <property type="match status" value="1"/>
</dbReference>
<dbReference type="InterPro" id="IPR036291">
    <property type="entry name" value="NAD(P)-bd_dom_sf"/>
</dbReference>
<evidence type="ECO:0000256" key="2">
    <source>
        <dbReference type="ARBA" id="ARBA00023445"/>
    </source>
</evidence>
<dbReference type="EMBL" id="JAUSQZ010000001">
    <property type="protein sequence ID" value="MDP9829922.1"/>
    <property type="molecule type" value="Genomic_DNA"/>
</dbReference>
<comment type="similarity">
    <text evidence="2">Belongs to the NAD(P)-dependent epimerase/dehydratase family. Dihydroflavonol-4-reductase subfamily.</text>
</comment>
<dbReference type="SUPFAM" id="SSF51735">
    <property type="entry name" value="NAD(P)-binding Rossmann-fold domains"/>
    <property type="match status" value="1"/>
</dbReference>
<keyword evidence="1" id="KW-0560">Oxidoreductase</keyword>